<dbReference type="CDD" id="cd12148">
    <property type="entry name" value="fungal_TF_MHR"/>
    <property type="match status" value="1"/>
</dbReference>
<keyword evidence="3" id="KW-0539">Nucleus</keyword>
<dbReference type="GO" id="GO:0006351">
    <property type="term" value="P:DNA-templated transcription"/>
    <property type="evidence" value="ECO:0007669"/>
    <property type="project" value="InterPro"/>
</dbReference>
<comment type="subcellular location">
    <subcellularLocation>
        <location evidence="1">Nucleus</location>
    </subcellularLocation>
</comment>
<proteinExistence type="predicted"/>
<dbReference type="InterPro" id="IPR007219">
    <property type="entry name" value="XnlR_reg_dom"/>
</dbReference>
<evidence type="ECO:0000256" key="2">
    <source>
        <dbReference type="ARBA" id="ARBA00022723"/>
    </source>
</evidence>
<evidence type="ECO:0000256" key="3">
    <source>
        <dbReference type="ARBA" id="ARBA00023242"/>
    </source>
</evidence>
<gene>
    <name evidence="6" type="ORF">NKR23_g5981</name>
</gene>
<dbReference type="Proteomes" id="UP001174694">
    <property type="component" value="Unassembled WGS sequence"/>
</dbReference>
<evidence type="ECO:0000256" key="4">
    <source>
        <dbReference type="SAM" id="MobiDB-lite"/>
    </source>
</evidence>
<feature type="region of interest" description="Disordered" evidence="4">
    <location>
        <begin position="1"/>
        <end position="21"/>
    </location>
</feature>
<evidence type="ECO:0000259" key="5">
    <source>
        <dbReference type="SMART" id="SM00906"/>
    </source>
</evidence>
<dbReference type="SMART" id="SM00906">
    <property type="entry name" value="Fungal_trans"/>
    <property type="match status" value="1"/>
</dbReference>
<dbReference type="GO" id="GO:0003677">
    <property type="term" value="F:DNA binding"/>
    <property type="evidence" value="ECO:0007669"/>
    <property type="project" value="InterPro"/>
</dbReference>
<evidence type="ECO:0000256" key="1">
    <source>
        <dbReference type="ARBA" id="ARBA00004123"/>
    </source>
</evidence>
<organism evidence="6 7">
    <name type="scientific">Pleurostoma richardsiae</name>
    <dbReference type="NCBI Taxonomy" id="41990"/>
    <lineage>
        <taxon>Eukaryota</taxon>
        <taxon>Fungi</taxon>
        <taxon>Dikarya</taxon>
        <taxon>Ascomycota</taxon>
        <taxon>Pezizomycotina</taxon>
        <taxon>Sordariomycetes</taxon>
        <taxon>Sordariomycetidae</taxon>
        <taxon>Calosphaeriales</taxon>
        <taxon>Pleurostomataceae</taxon>
        <taxon>Pleurostoma</taxon>
    </lineage>
</organism>
<dbReference type="PANTHER" id="PTHR31001">
    <property type="entry name" value="UNCHARACTERIZED TRANSCRIPTIONAL REGULATORY PROTEIN"/>
    <property type="match status" value="1"/>
</dbReference>
<dbReference type="AlphaFoldDB" id="A0AA38REB5"/>
<name>A0AA38REB5_9PEZI</name>
<feature type="region of interest" description="Disordered" evidence="4">
    <location>
        <begin position="510"/>
        <end position="576"/>
    </location>
</feature>
<accession>A0AA38REB5</accession>
<dbReference type="GO" id="GO:0005634">
    <property type="term" value="C:nucleus"/>
    <property type="evidence" value="ECO:0007669"/>
    <property type="project" value="UniProtKB-SubCell"/>
</dbReference>
<dbReference type="InterPro" id="IPR050613">
    <property type="entry name" value="Sec_Metabolite_Reg"/>
</dbReference>
<feature type="compositionally biased region" description="Polar residues" evidence="4">
    <location>
        <begin position="1"/>
        <end position="16"/>
    </location>
</feature>
<feature type="domain" description="Xylanolytic transcriptional activator regulatory" evidence="5">
    <location>
        <begin position="239"/>
        <end position="313"/>
    </location>
</feature>
<dbReference type="PANTHER" id="PTHR31001:SF50">
    <property type="entry name" value="ZN(II)2CYS6 TRANSCRIPTION FACTOR (EUROFUNG)"/>
    <property type="match status" value="1"/>
</dbReference>
<protein>
    <recommendedName>
        <fullName evidence="5">Xylanolytic transcriptional activator regulatory domain-containing protein</fullName>
    </recommendedName>
</protein>
<evidence type="ECO:0000313" key="6">
    <source>
        <dbReference type="EMBL" id="KAJ9144473.1"/>
    </source>
</evidence>
<reference evidence="6" key="1">
    <citation type="submission" date="2022-07" db="EMBL/GenBank/DDBJ databases">
        <title>Fungi with potential for degradation of polypropylene.</title>
        <authorList>
            <person name="Gostincar C."/>
        </authorList>
    </citation>
    <scope>NUCLEOTIDE SEQUENCE</scope>
    <source>
        <strain evidence="6">EXF-13308</strain>
    </source>
</reference>
<keyword evidence="2" id="KW-0479">Metal-binding</keyword>
<keyword evidence="7" id="KW-1185">Reference proteome</keyword>
<evidence type="ECO:0000313" key="7">
    <source>
        <dbReference type="Proteomes" id="UP001174694"/>
    </source>
</evidence>
<dbReference type="GO" id="GO:0008270">
    <property type="term" value="F:zinc ion binding"/>
    <property type="evidence" value="ECO:0007669"/>
    <property type="project" value="InterPro"/>
</dbReference>
<sequence>MSSADQYTTDRSSRGNISLPFTHREGQGRLVNEHGRDTYVRAWFWDIVSTEANIKLPCLEVQFSDESISDGEDDVGCHAALDHESVSSINPPSEFGSGGQFLKTRYALVGPSNEKLLRLSSEQKAQLWQVYKDRVEPLTKLFHLPSSEAEFLGALDLSNLPDGTGCVHLSIYYGAVTSLTGEECFAIFRESQASVLLRIRRGLETLFEKAMLLHTGDIRPLQALTLYLAFLRHHNPRLSWNLSGVAMRLAQNFGLHREGSLFGLSKFEMEMRRRLWWQIAILDAPSAEDYSGEYNVLETSSFDTQLPRNLDEAQLDPAMVEYPPEKTGWTEMTFTLVRPTERAAWVDACETQFRGRFLGDCSPMNPLQWVTVMLARVLFHKIRLHGCNPLQQHEKCRSPDQERERLFLVAVEVIEISHELRTDPRTRLWQWLFSSYTQWHALALVLVWLQMDPLYKHSTRAWKAVEKIIVLRWDHPSLLANRKKPQQWRLVMRLLDKARAARREALRKRVRREHNLSPSSSALEGAGAGFVPRGHSSDRPAGVRPQPRSAPVRVPAEHNTGLSSHPTLIGKGPAHGLPAAEQASLCPAPVIPVSDDLHDPKLPYGYDMDDGGLNMIHYSGFMPMETEFNDAELQMDQGLPYLDTIF</sequence>
<dbReference type="EMBL" id="JANBVO010000016">
    <property type="protein sequence ID" value="KAJ9144473.1"/>
    <property type="molecule type" value="Genomic_DNA"/>
</dbReference>
<comment type="caution">
    <text evidence="6">The sequence shown here is derived from an EMBL/GenBank/DDBJ whole genome shotgun (WGS) entry which is preliminary data.</text>
</comment>
<dbReference type="Pfam" id="PF04082">
    <property type="entry name" value="Fungal_trans"/>
    <property type="match status" value="1"/>
</dbReference>